<dbReference type="Gene3D" id="3.40.50.720">
    <property type="entry name" value="NAD(P)-binding Rossmann-like Domain"/>
    <property type="match status" value="1"/>
</dbReference>
<dbReference type="Pfam" id="PF21078">
    <property type="entry name" value="GDH_HM3"/>
    <property type="match status" value="1"/>
</dbReference>
<dbReference type="GO" id="GO:0006538">
    <property type="term" value="P:L-glutamate catabolic process"/>
    <property type="evidence" value="ECO:0007669"/>
    <property type="project" value="InterPro"/>
</dbReference>
<dbReference type="Pfam" id="PF21079">
    <property type="entry name" value="GDH_HM2"/>
    <property type="match status" value="1"/>
</dbReference>
<dbReference type="InterPro" id="IPR049059">
    <property type="entry name" value="NAD_Glu_DH_HM1"/>
</dbReference>
<dbReference type="InterPro" id="IPR046346">
    <property type="entry name" value="Aminoacid_DH-like_N_sf"/>
</dbReference>
<accession>A0A852WR06</accession>
<organism evidence="6 7">
    <name type="scientific">Pedococcus badiiscoriae</name>
    <dbReference type="NCBI Taxonomy" id="642776"/>
    <lineage>
        <taxon>Bacteria</taxon>
        <taxon>Bacillati</taxon>
        <taxon>Actinomycetota</taxon>
        <taxon>Actinomycetes</taxon>
        <taxon>Micrococcales</taxon>
        <taxon>Intrasporangiaceae</taxon>
        <taxon>Pedococcus</taxon>
    </lineage>
</organism>
<dbReference type="InterPro" id="IPR036291">
    <property type="entry name" value="NAD(P)-bd_dom_sf"/>
</dbReference>
<dbReference type="GO" id="GO:0004069">
    <property type="term" value="F:L-aspartate:2-oxoglutarate aminotransferase activity"/>
    <property type="evidence" value="ECO:0007669"/>
    <property type="project" value="InterPro"/>
</dbReference>
<gene>
    <name evidence="6" type="ORF">BJ986_002223</name>
</gene>
<feature type="domain" description="NAD-glutamate dehydrogenase N-terminal ACT1" evidence="3">
    <location>
        <begin position="31"/>
        <end position="187"/>
    </location>
</feature>
<keyword evidence="6" id="KW-0560">Oxidoreductase</keyword>
<evidence type="ECO:0000259" key="3">
    <source>
        <dbReference type="Pfam" id="PF21075"/>
    </source>
</evidence>
<dbReference type="Pfam" id="PF21074">
    <property type="entry name" value="GDH_C"/>
    <property type="match status" value="1"/>
</dbReference>
<feature type="domain" description="NAD-glutamate dehydrogenase ACT3" evidence="5">
    <location>
        <begin position="561"/>
        <end position="629"/>
    </location>
</feature>
<dbReference type="SUPFAM" id="SSF51735">
    <property type="entry name" value="NAD(P)-binding Rossmann-fold domains"/>
    <property type="match status" value="1"/>
</dbReference>
<dbReference type="EC" id="1.4.1.2" evidence="6"/>
<dbReference type="GO" id="GO:0004352">
    <property type="term" value="F:glutamate dehydrogenase (NAD+) activity"/>
    <property type="evidence" value="ECO:0007669"/>
    <property type="project" value="UniProtKB-EC"/>
</dbReference>
<protein>
    <submittedName>
        <fullName evidence="6">Glutamate dehydrogenase</fullName>
        <ecNumber evidence="6">1.4.1.2</ecNumber>
    </submittedName>
</protein>
<evidence type="ECO:0000313" key="7">
    <source>
        <dbReference type="Proteomes" id="UP000573599"/>
    </source>
</evidence>
<comment type="caution">
    <text evidence="6">The sequence shown here is derived from an EMBL/GenBank/DDBJ whole genome shotgun (WGS) entry which is preliminary data.</text>
</comment>
<dbReference type="Pfam" id="PF21077">
    <property type="entry name" value="GDH_ACT3"/>
    <property type="match status" value="1"/>
</dbReference>
<name>A0A852WR06_9MICO</name>
<dbReference type="RefSeq" id="WP_179422041.1">
    <property type="nucleotide sequence ID" value="NZ_JACCAB010000001.1"/>
</dbReference>
<dbReference type="InterPro" id="IPR049058">
    <property type="entry name" value="NAD_Glu_DH_HM2"/>
</dbReference>
<evidence type="ECO:0000313" key="6">
    <source>
        <dbReference type="EMBL" id="NYG07736.1"/>
    </source>
</evidence>
<evidence type="ECO:0000259" key="1">
    <source>
        <dbReference type="Pfam" id="PF05088"/>
    </source>
</evidence>
<dbReference type="PANTHER" id="PTHR43403">
    <property type="entry name" value="NAD-SPECIFIC GLUTAMATE DEHYDROGENASE"/>
    <property type="match status" value="1"/>
</dbReference>
<dbReference type="Pfam" id="PF05088">
    <property type="entry name" value="Bac_GDH_CD"/>
    <property type="match status" value="1"/>
</dbReference>
<dbReference type="Pfam" id="PF21075">
    <property type="entry name" value="GDH_ACT1"/>
    <property type="match status" value="1"/>
</dbReference>
<dbReference type="EMBL" id="JACCAB010000001">
    <property type="protein sequence ID" value="NYG07736.1"/>
    <property type="molecule type" value="Genomic_DNA"/>
</dbReference>
<evidence type="ECO:0000259" key="4">
    <source>
        <dbReference type="Pfam" id="PF21076"/>
    </source>
</evidence>
<dbReference type="PIRSF" id="PIRSF036761">
    <property type="entry name" value="GDH_Mll4104"/>
    <property type="match status" value="1"/>
</dbReference>
<evidence type="ECO:0000259" key="2">
    <source>
        <dbReference type="Pfam" id="PF21074"/>
    </source>
</evidence>
<dbReference type="Proteomes" id="UP000573599">
    <property type="component" value="Unassembled WGS sequence"/>
</dbReference>
<dbReference type="InterPro" id="IPR049064">
    <property type="entry name" value="NAD_Glu_DH_ACT3"/>
</dbReference>
<evidence type="ECO:0000259" key="5">
    <source>
        <dbReference type="Pfam" id="PF21077"/>
    </source>
</evidence>
<dbReference type="SUPFAM" id="SSF53223">
    <property type="entry name" value="Aminoacid dehydrogenase-like, N-terminal domain"/>
    <property type="match status" value="1"/>
</dbReference>
<dbReference type="InterPro" id="IPR049056">
    <property type="entry name" value="NAD_Glu_DH_HM3"/>
</dbReference>
<dbReference type="Pfam" id="PF21076">
    <property type="entry name" value="GDH_ACT2"/>
    <property type="match status" value="1"/>
</dbReference>
<feature type="domain" description="NAD-specific glutamate dehydrogenase C-terminal" evidence="2">
    <location>
        <begin position="1286"/>
        <end position="1623"/>
    </location>
</feature>
<dbReference type="InterPro" id="IPR024727">
    <property type="entry name" value="NAD_Glu_DH_N_ACT1"/>
</dbReference>
<dbReference type="PANTHER" id="PTHR43403:SF1">
    <property type="entry name" value="NAD-SPECIFIC GLUTAMATE DEHYDROGENASE"/>
    <property type="match status" value="1"/>
</dbReference>
<feature type="domain" description="NAD-glutamate dehydrogenase catalytic" evidence="1">
    <location>
        <begin position="744"/>
        <end position="1240"/>
    </location>
</feature>
<feature type="domain" description="NAD-glutamate dehydrogenase ACT2" evidence="4">
    <location>
        <begin position="414"/>
        <end position="504"/>
    </location>
</feature>
<dbReference type="InterPro" id="IPR028971">
    <property type="entry name" value="NAD-GDH_cat"/>
</dbReference>
<dbReference type="InterPro" id="IPR049062">
    <property type="entry name" value="NAD_Glu_DH_ACT2"/>
</dbReference>
<keyword evidence="7" id="KW-1185">Reference proteome</keyword>
<dbReference type="Pfam" id="PF21073">
    <property type="entry name" value="GDH_HM1"/>
    <property type="match status" value="1"/>
</dbReference>
<dbReference type="InterPro" id="IPR007780">
    <property type="entry name" value="NAD_Glu_DH_bac"/>
</dbReference>
<proteinExistence type="predicted"/>
<dbReference type="InterPro" id="IPR048381">
    <property type="entry name" value="GDH_C"/>
</dbReference>
<reference evidence="6 7" key="1">
    <citation type="submission" date="2020-07" db="EMBL/GenBank/DDBJ databases">
        <title>Sequencing the genomes of 1000 actinobacteria strains.</title>
        <authorList>
            <person name="Klenk H.-P."/>
        </authorList>
    </citation>
    <scope>NUCLEOTIDE SEQUENCE [LARGE SCALE GENOMIC DNA]</scope>
    <source>
        <strain evidence="6 7">DSM 23987</strain>
    </source>
</reference>
<sequence>MSASLEQSRQQLLHTAAERADHGGGEAVEQFLRTYYRHVATEDLLARASEDLLGAAMAHRELAQDRPVGTAKVEVFNPEVEEQGWTSGHTVVQVVTDDMPFLVDSVSAELQRMERSVHLVVHPTMRVRRKATGELEELVLGDADGPPGSGSDGSSDGGFGLVRESWMHLEIDRDSDPAQRAEVAEGLRRVLGNVREAVEDWPKMKATCSQVAQDLVDSPPAGIPAEEVEQAHGLLDWLADNHFTFLGYRQYALDRAADGDRLEAVQGTGLGLLRYDRPGDGVLLSEQASAVARARELLIITKANSRATVHRNTYLDYVSVKQFDDAGEVTGEKRFLGLFTSSAYTESVTRVPVLRDKVAKIFERTGFLPDSHSGKDLLEVLENYPRDELFQAGEEELYENATAVLYLQERRKTKLFLRRDRFGRFVSCLVYIPRDRYNTAVRLKMESILRQAFPGATVDFTTRVSESVLARLHFVVRVPAGESIPSIDESVLERQLIDATRTWDEDLSEAARTEHGEEAAARLSGLYGRAFPEAYKEDFTPRIGVADIRHMDALEHDDSTGLNMYQEPGAPANERRFKLYRRSPLSLTQVLPMFTHMGVEVVDERPYEISRGDGVNLWVYDFGLRVRNDKVWSGDGGRDRLRELFQDAVGAVWRGEAESDGFNALVLGAGLTWRQVVILRTVAKYLRQTGSTFSQDYVESALASNLKLAGTLVALFETRFDPSRYAGAAGPEREAAQSALCEQVTKDLDDVKSLDHDRIIRAFLGVITATLRTNFYQADASGADKSYVSIKLNPKKVPDLPAPRPQFEIFVYSPRVEGVHLRFGPVARGGLRWSDRREDFRTEVLGLVKAQMVKNAVIVPTGSKGGFYAKQLPDPTVDRDAWLAEGIASYKVFISGLLDLTDNRDGSQIVPPPSVVRHDPDDSYLVVAADKGTATFSDIANGVAQSYGFWLDDGFASGGSAGYDHKAMGITARGAWESVKRHFREMGHDTQTQDFTAVGIGDMSGDVFGNGMLLSEHIRLVAAFDHRHIFVDPNPVAATSFPERQRLFDLPRSSWADYDTSLISAGGGVFDRSLKSIAITPEMTEALGLPKGSTSMTPAALMKAILQAPVDLLWNGGIGTYVKAASEGSADIGDRANDAIRVDGAQLRCKVVGEGGNLGLSQLGRIEAALHGVRVNTDAIDNSAGVDTSDHEVNIKILLTALVKAGDMTLKQRNTLLASMTDDVAHQVLRDNYEQNVLLGNARAQEHPMLPVHQRLIHWLEERGDLDRALEFLPTDTEIDRRFAAGLGLKSPEFSVLVAYAKLALKEDLLPSELPDDPWFQATLTEYFPAALREQFAGELAEHPLRREIITNSVVNSMVNRGGITFAFRAMEETGATPEQIARAFVVCREIFDLPTFVHEVEALDNVVSTEVQSQLYLEFRRLIDRSMRWFLTSRPSRLDVANEVARFGAVVGEFAPQIPQLLKGAELKRLQRNAAGLEKLGVPEALALKSASLLDQFSLLDIVDIATDTGEAPADVAPLYFVLSERFGIDAMLTRVTNLPRDDRWDALARGALRDDLYAVLESLVRSVIDASTPGVSPVERFEQWAKANAESLTRARTALSGIERLDKPNIAALSVALRTLRSVIRSGAASS</sequence>